<dbReference type="InterPro" id="IPR037069">
    <property type="entry name" value="AcylCoA_DH/ox_N_sf"/>
</dbReference>
<keyword evidence="1" id="KW-0560">Oxidoreductase</keyword>
<dbReference type="KEGG" id="ccas:EIB73_04075"/>
<evidence type="ECO:0000313" key="3">
    <source>
        <dbReference type="EMBL" id="AZI32409.1"/>
    </source>
</evidence>
<dbReference type="Proteomes" id="UP000270185">
    <property type="component" value="Chromosome"/>
</dbReference>
<dbReference type="GO" id="GO:0050660">
    <property type="term" value="F:flavin adenine dinucleotide binding"/>
    <property type="evidence" value="ECO:0007669"/>
    <property type="project" value="InterPro"/>
</dbReference>
<evidence type="ECO:0000259" key="2">
    <source>
        <dbReference type="Pfam" id="PF08028"/>
    </source>
</evidence>
<dbReference type="PANTHER" id="PTHR43884:SF12">
    <property type="entry name" value="ISOVALERYL-COA DEHYDROGENASE, MITOCHONDRIAL-RELATED"/>
    <property type="match status" value="1"/>
</dbReference>
<reference evidence="4" key="1">
    <citation type="submission" date="2018-11" db="EMBL/GenBank/DDBJ databases">
        <title>Proposal to divide the Flavobacteriaceae and reorganize its genera based on Amino Acid Identity values calculated from whole genome sequences.</title>
        <authorList>
            <person name="Nicholson A.C."/>
            <person name="Gulvik C.A."/>
            <person name="Whitney A.M."/>
            <person name="Humrighouse B.W."/>
            <person name="Bell M."/>
            <person name="Holmes B."/>
            <person name="Steigerwalt A.G."/>
            <person name="Villarma A."/>
            <person name="Sheth M."/>
            <person name="Batra D."/>
            <person name="Pryor J."/>
            <person name="Bernardet J.-F."/>
            <person name="Hugo C."/>
            <person name="Kampfer P."/>
            <person name="Newman J.D."/>
            <person name="McQuiston J.R."/>
        </authorList>
    </citation>
    <scope>NUCLEOTIDE SEQUENCE [LARGE SCALE GENOMIC DNA]</scope>
    <source>
        <strain evidence="4">G0081</strain>
    </source>
</reference>
<dbReference type="Gene3D" id="1.20.140.10">
    <property type="entry name" value="Butyryl-CoA Dehydrogenase, subunit A, domain 3"/>
    <property type="match status" value="1"/>
</dbReference>
<dbReference type="EMBL" id="CP034159">
    <property type="protein sequence ID" value="AZI32409.1"/>
    <property type="molecule type" value="Genomic_DNA"/>
</dbReference>
<dbReference type="Gene3D" id="2.40.110.10">
    <property type="entry name" value="Butyryl-CoA Dehydrogenase, subunit A, domain 2"/>
    <property type="match status" value="1"/>
</dbReference>
<dbReference type="OrthoDB" id="571684at2"/>
<protein>
    <submittedName>
        <fullName evidence="3">Acyl-CoA dehydrogenase</fullName>
    </submittedName>
</protein>
<dbReference type="AlphaFoldDB" id="A0A3G8XH41"/>
<dbReference type="Pfam" id="PF08028">
    <property type="entry name" value="Acyl-CoA_dh_2"/>
    <property type="match status" value="1"/>
</dbReference>
<dbReference type="Gene3D" id="1.10.540.10">
    <property type="entry name" value="Acyl-CoA dehydrogenase/oxidase, N-terminal domain"/>
    <property type="match status" value="1"/>
</dbReference>
<sequence>MIDQISSEYSDLIEAVKKSIPLALTEASETDSPNLFPEKTLQCLKNSNIFTACISTDFGGRDLGLKEGSNQALLTILKLIGSGNLMVGRIIEGHFNAQFLIGRYGTFDQKKRFAKDSFDGKLFGVWNTQAEDGVSLKFEKGRYQLNGSKTFATGTDYVFRPIVTASSQKKGSWQMCIVDLDEVSLQKDYTWWNPMGMKATRSYKVTFNNIPLPHNNLLGLDGNYYEQPYFSGGSVRFSAVQLGAAEILLSETILYLQKLKRTEDLFQKMRIGQMRILVNSGNQWLKAAAESMDVFTAVPSAENSNLFLDQSNMVRIAIDEICTEIMMLCQKCIGARGLNKPHHFERIIRDLNTYIRQPAPDHTLLEIGKFALGETPPVKNSFIKNIKKWIKLK</sequence>
<gene>
    <name evidence="3" type="ORF">EIB73_04075</name>
</gene>
<dbReference type="RefSeq" id="WP_125022880.1">
    <property type="nucleotide sequence ID" value="NZ_CP034159.1"/>
</dbReference>
<dbReference type="InterPro" id="IPR036250">
    <property type="entry name" value="AcylCo_DH-like_C"/>
</dbReference>
<dbReference type="GO" id="GO:0003995">
    <property type="term" value="F:acyl-CoA dehydrogenase activity"/>
    <property type="evidence" value="ECO:0007669"/>
    <property type="project" value="TreeGrafter"/>
</dbReference>
<accession>A0A3G8XH41</accession>
<organism evidence="3 4">
    <name type="scientific">Kaistella carnis</name>
    <dbReference type="NCBI Taxonomy" id="1241979"/>
    <lineage>
        <taxon>Bacteria</taxon>
        <taxon>Pseudomonadati</taxon>
        <taxon>Bacteroidota</taxon>
        <taxon>Flavobacteriia</taxon>
        <taxon>Flavobacteriales</taxon>
        <taxon>Weeksellaceae</taxon>
        <taxon>Chryseobacterium group</taxon>
        <taxon>Kaistella</taxon>
    </lineage>
</organism>
<evidence type="ECO:0000256" key="1">
    <source>
        <dbReference type="ARBA" id="ARBA00023002"/>
    </source>
</evidence>
<name>A0A3G8XH41_9FLAO</name>
<dbReference type="SUPFAM" id="SSF47203">
    <property type="entry name" value="Acyl-CoA dehydrogenase C-terminal domain-like"/>
    <property type="match status" value="1"/>
</dbReference>
<dbReference type="PANTHER" id="PTHR43884">
    <property type="entry name" value="ACYL-COA DEHYDROGENASE"/>
    <property type="match status" value="1"/>
</dbReference>
<evidence type="ECO:0000313" key="4">
    <source>
        <dbReference type="Proteomes" id="UP000270185"/>
    </source>
</evidence>
<dbReference type="SUPFAM" id="SSF56645">
    <property type="entry name" value="Acyl-CoA dehydrogenase NM domain-like"/>
    <property type="match status" value="1"/>
</dbReference>
<proteinExistence type="predicted"/>
<feature type="domain" description="Acyl-CoA dehydrogenase C-terminal" evidence="2">
    <location>
        <begin position="237"/>
        <end position="353"/>
    </location>
</feature>
<dbReference type="InterPro" id="IPR046373">
    <property type="entry name" value="Acyl-CoA_Oxase/DH_mid-dom_sf"/>
</dbReference>
<keyword evidence="4" id="KW-1185">Reference proteome</keyword>
<dbReference type="InterPro" id="IPR013107">
    <property type="entry name" value="Acyl-CoA_DH_C"/>
</dbReference>
<dbReference type="InterPro" id="IPR009100">
    <property type="entry name" value="AcylCoA_DH/oxidase_NM_dom_sf"/>
</dbReference>